<evidence type="ECO:0000313" key="2">
    <source>
        <dbReference type="EMBL" id="SDO33414.1"/>
    </source>
</evidence>
<feature type="region of interest" description="Disordered" evidence="1">
    <location>
        <begin position="92"/>
        <end position="116"/>
    </location>
</feature>
<accession>A0A1H0IPK9</accession>
<gene>
    <name evidence="2" type="ORF">SAMN05216259_10964</name>
</gene>
<proteinExistence type="predicted"/>
<sequence length="116" mass="11868">MYLVHARLRAPTATAVLPSAMADLVLAHGRPEDRVEHISFHPLADPHPVLGLWLLAESPAEATARAAALCARAVAASALLRGWLLSDVGPPPPAPCGHGPFGPAEAPSGPAPARGT</sequence>
<reference evidence="2 3" key="1">
    <citation type="submission" date="2016-10" db="EMBL/GenBank/DDBJ databases">
        <authorList>
            <person name="de Groot N.N."/>
        </authorList>
    </citation>
    <scope>NUCLEOTIDE SEQUENCE [LARGE SCALE GENOMIC DNA]</scope>
    <source>
        <strain evidence="2 3">CGMCC 4.2022</strain>
    </source>
</reference>
<dbReference type="STRING" id="310781.SAMN05216259_10964"/>
<keyword evidence="3" id="KW-1185">Reference proteome</keyword>
<dbReference type="EMBL" id="FNIE01000009">
    <property type="protein sequence ID" value="SDO33414.1"/>
    <property type="molecule type" value="Genomic_DNA"/>
</dbReference>
<dbReference type="OrthoDB" id="3543128at2"/>
<dbReference type="RefSeq" id="WP_093785981.1">
    <property type="nucleotide sequence ID" value="NZ_FNIE01000009.1"/>
</dbReference>
<organism evidence="2 3">
    <name type="scientific">Actinacidiphila guanduensis</name>
    <dbReference type="NCBI Taxonomy" id="310781"/>
    <lineage>
        <taxon>Bacteria</taxon>
        <taxon>Bacillati</taxon>
        <taxon>Actinomycetota</taxon>
        <taxon>Actinomycetes</taxon>
        <taxon>Kitasatosporales</taxon>
        <taxon>Streptomycetaceae</taxon>
        <taxon>Actinacidiphila</taxon>
    </lineage>
</organism>
<feature type="compositionally biased region" description="Low complexity" evidence="1">
    <location>
        <begin position="96"/>
        <end position="116"/>
    </location>
</feature>
<protein>
    <submittedName>
        <fullName evidence="2">Uncharacterized protein</fullName>
    </submittedName>
</protein>
<evidence type="ECO:0000256" key="1">
    <source>
        <dbReference type="SAM" id="MobiDB-lite"/>
    </source>
</evidence>
<name>A0A1H0IPK9_9ACTN</name>
<dbReference type="Proteomes" id="UP000199341">
    <property type="component" value="Unassembled WGS sequence"/>
</dbReference>
<evidence type="ECO:0000313" key="3">
    <source>
        <dbReference type="Proteomes" id="UP000199341"/>
    </source>
</evidence>
<dbReference type="AlphaFoldDB" id="A0A1H0IPK9"/>